<dbReference type="SUPFAM" id="SSF46689">
    <property type="entry name" value="Homeodomain-like"/>
    <property type="match status" value="1"/>
</dbReference>
<dbReference type="EMBL" id="KZ451961">
    <property type="protein sequence ID" value="PKA57642.1"/>
    <property type="molecule type" value="Genomic_DNA"/>
</dbReference>
<evidence type="ECO:0000313" key="4">
    <source>
        <dbReference type="Proteomes" id="UP000236161"/>
    </source>
</evidence>
<dbReference type="InterPro" id="IPR009057">
    <property type="entry name" value="Homeodomain-like_sf"/>
</dbReference>
<evidence type="ECO:0000313" key="3">
    <source>
        <dbReference type="EMBL" id="PKA57642.1"/>
    </source>
</evidence>
<feature type="compositionally biased region" description="Polar residues" evidence="1">
    <location>
        <begin position="403"/>
        <end position="412"/>
    </location>
</feature>
<reference evidence="3 4" key="1">
    <citation type="journal article" date="2017" name="Nature">
        <title>The Apostasia genome and the evolution of orchids.</title>
        <authorList>
            <person name="Zhang G.Q."/>
            <person name="Liu K.W."/>
            <person name="Li Z."/>
            <person name="Lohaus R."/>
            <person name="Hsiao Y.Y."/>
            <person name="Niu S.C."/>
            <person name="Wang J.Y."/>
            <person name="Lin Y.C."/>
            <person name="Xu Q."/>
            <person name="Chen L.J."/>
            <person name="Yoshida K."/>
            <person name="Fujiwara S."/>
            <person name="Wang Z.W."/>
            <person name="Zhang Y.Q."/>
            <person name="Mitsuda N."/>
            <person name="Wang M."/>
            <person name="Liu G.H."/>
            <person name="Pecoraro L."/>
            <person name="Huang H.X."/>
            <person name="Xiao X.J."/>
            <person name="Lin M."/>
            <person name="Wu X.Y."/>
            <person name="Wu W.L."/>
            <person name="Chen Y.Y."/>
            <person name="Chang S.B."/>
            <person name="Sakamoto S."/>
            <person name="Ohme-Takagi M."/>
            <person name="Yagi M."/>
            <person name="Zeng S.J."/>
            <person name="Shen C.Y."/>
            <person name="Yeh C.M."/>
            <person name="Luo Y.B."/>
            <person name="Tsai W.C."/>
            <person name="Van de Peer Y."/>
            <person name="Liu Z.J."/>
        </authorList>
    </citation>
    <scope>NUCLEOTIDE SEQUENCE [LARGE SCALE GENOMIC DNA]</scope>
    <source>
        <strain evidence="4">cv. Shenzhen</strain>
        <tissue evidence="3">Stem</tissue>
    </source>
</reference>
<keyword evidence="4" id="KW-1185">Reference proteome</keyword>
<dbReference type="AlphaFoldDB" id="A0A2I0AQ13"/>
<dbReference type="OrthoDB" id="552191at2759"/>
<organism evidence="3 4">
    <name type="scientific">Apostasia shenzhenica</name>
    <dbReference type="NCBI Taxonomy" id="1088818"/>
    <lineage>
        <taxon>Eukaryota</taxon>
        <taxon>Viridiplantae</taxon>
        <taxon>Streptophyta</taxon>
        <taxon>Embryophyta</taxon>
        <taxon>Tracheophyta</taxon>
        <taxon>Spermatophyta</taxon>
        <taxon>Magnoliopsida</taxon>
        <taxon>Liliopsida</taxon>
        <taxon>Asparagales</taxon>
        <taxon>Orchidaceae</taxon>
        <taxon>Apostasioideae</taxon>
        <taxon>Apostasia</taxon>
    </lineage>
</organism>
<name>A0A2I0AQ13_9ASPA</name>
<evidence type="ECO:0000256" key="1">
    <source>
        <dbReference type="SAM" id="MobiDB-lite"/>
    </source>
</evidence>
<gene>
    <name evidence="3" type="ORF">AXF42_Ash016688</name>
</gene>
<dbReference type="PROSITE" id="PS50090">
    <property type="entry name" value="MYB_LIKE"/>
    <property type="match status" value="1"/>
</dbReference>
<feature type="domain" description="Myb-like" evidence="2">
    <location>
        <begin position="266"/>
        <end position="311"/>
    </location>
</feature>
<protein>
    <recommendedName>
        <fullName evidence="2">Myb-like domain-containing protein</fullName>
    </recommendedName>
</protein>
<feature type="region of interest" description="Disordered" evidence="1">
    <location>
        <begin position="403"/>
        <end position="424"/>
    </location>
</feature>
<dbReference type="CDD" id="cd00167">
    <property type="entry name" value="SANT"/>
    <property type="match status" value="1"/>
</dbReference>
<dbReference type="PANTHER" id="PTHR14000:SF17">
    <property type="entry name" value="MYB-LIKE DOMAIN-CONTAINING PROTEIN"/>
    <property type="match status" value="1"/>
</dbReference>
<proteinExistence type="predicted"/>
<feature type="region of interest" description="Disordered" evidence="1">
    <location>
        <begin position="332"/>
        <end position="356"/>
    </location>
</feature>
<dbReference type="Gene3D" id="1.10.10.60">
    <property type="entry name" value="Homeodomain-like"/>
    <property type="match status" value="1"/>
</dbReference>
<accession>A0A2I0AQ13</accession>
<dbReference type="STRING" id="1088818.A0A2I0AQ13"/>
<dbReference type="Proteomes" id="UP000236161">
    <property type="component" value="Unassembled WGS sequence"/>
</dbReference>
<feature type="region of interest" description="Disordered" evidence="1">
    <location>
        <begin position="57"/>
        <end position="79"/>
    </location>
</feature>
<sequence length="520" mass="58572">MKKSSSVLPPRALTFIAIACAVPQPRNPPTRSLVRLRAGSARCSTYAAGSCDWTGETQMKPSRLTPMEATERRQRGPRRSQRVAFLTADKMIEIPKANVEVNHVKPVEADCRVANSQIRRFSVRLASITAKAGKNLMPEVTVKSSPMKTQRRDHRAVTSLIKRPLTQAALSVAETNEGATSKVIARGKKMQDGKQSERLKDFAKTMKMEEEIQGFNVYWDVSDLERIREDGSVEDGEVGKRRKLENQIETGFEIIENTECCGSATWTKEQEEALEKAYILAKPSPHFWKKVSKMVPGKSAQECFDRIHSGLPTPVSRHPRPRTSRKILSPIGNLNLSTSSSHQVPEPNAGKPRSKMKKLAVQKTLRHLLRNHSLAHQSEESDHFYLFESSPVKLAAYQLKSQSPESCLNRSDSPVPPRSENPSARSRICSRLRLLDSPIGPSPEVLKQIKNRDLHDKYVDQLHQREQRRLMVAKRSNHAAMDKVDIKLLVTSVLCLPVTKLSDINLNKLTIFERAYNKML</sequence>
<dbReference type="PANTHER" id="PTHR14000">
    <property type="entry name" value="FINGER CCCH DOMAIN PROTEIN, PUTATIVE (DUF3755)-RELATED"/>
    <property type="match status" value="1"/>
</dbReference>
<dbReference type="InterPro" id="IPR001005">
    <property type="entry name" value="SANT/Myb"/>
</dbReference>
<evidence type="ECO:0000259" key="2">
    <source>
        <dbReference type="PROSITE" id="PS50090"/>
    </source>
</evidence>
<dbReference type="SMART" id="SM00717">
    <property type="entry name" value="SANT"/>
    <property type="match status" value="1"/>
</dbReference>
<feature type="compositionally biased region" description="Polar residues" evidence="1">
    <location>
        <begin position="332"/>
        <end position="343"/>
    </location>
</feature>